<dbReference type="AlphaFoldDB" id="A0A4Y3HY59"/>
<evidence type="ECO:0000313" key="1">
    <source>
        <dbReference type="EMBL" id="GEA51650.1"/>
    </source>
</evidence>
<evidence type="ECO:0000313" key="2">
    <source>
        <dbReference type="Proteomes" id="UP000318717"/>
    </source>
</evidence>
<accession>A0A4Y3HY59</accession>
<organism evidence="1 2">
    <name type="scientific">Vibrio inusitatus NBRC 102082</name>
    <dbReference type="NCBI Taxonomy" id="1219070"/>
    <lineage>
        <taxon>Bacteria</taxon>
        <taxon>Pseudomonadati</taxon>
        <taxon>Pseudomonadota</taxon>
        <taxon>Gammaproteobacteria</taxon>
        <taxon>Vibrionales</taxon>
        <taxon>Vibrionaceae</taxon>
        <taxon>Vibrio</taxon>
    </lineage>
</organism>
<dbReference type="Proteomes" id="UP000318717">
    <property type="component" value="Unassembled WGS sequence"/>
</dbReference>
<proteinExistence type="predicted"/>
<dbReference type="EMBL" id="BJLF01000011">
    <property type="protein sequence ID" value="GEA51650.1"/>
    <property type="molecule type" value="Genomic_DNA"/>
</dbReference>
<name>A0A4Y3HY59_9VIBR</name>
<protein>
    <submittedName>
        <fullName evidence="1">Uncharacterized protein</fullName>
    </submittedName>
</protein>
<reference evidence="1 2" key="1">
    <citation type="submission" date="2019-06" db="EMBL/GenBank/DDBJ databases">
        <title>Whole genome shotgun sequence of Vibrio inusitatus NBRC 102082.</title>
        <authorList>
            <person name="Hosoyama A."/>
            <person name="Uohara A."/>
            <person name="Ohji S."/>
            <person name="Ichikawa N."/>
        </authorList>
    </citation>
    <scope>NUCLEOTIDE SEQUENCE [LARGE SCALE GENOMIC DNA]</scope>
    <source>
        <strain evidence="1 2">NBRC 102082</strain>
    </source>
</reference>
<comment type="caution">
    <text evidence="1">The sequence shown here is derived from an EMBL/GenBank/DDBJ whole genome shotgun (WGS) entry which is preliminary data.</text>
</comment>
<sequence>MLSTDEKFDSETNSIPRLGIIELTTIDQDELDICYSETCKSESNTSSYVHVGYNMTDEANIDSRCYVRYIEAEGTSNTDSKAYLITTETAGC</sequence>
<dbReference type="RefSeq" id="WP_141346124.1">
    <property type="nucleotide sequence ID" value="NZ_BJLF01000011.1"/>
</dbReference>
<keyword evidence="2" id="KW-1185">Reference proteome</keyword>
<dbReference type="OrthoDB" id="5828185at2"/>
<gene>
    <name evidence="1" type="ORF">VIN01S_24540</name>
</gene>